<evidence type="ECO:0000313" key="3">
    <source>
        <dbReference type="Proteomes" id="UP000298234"/>
    </source>
</evidence>
<dbReference type="RefSeq" id="WP_134256306.1">
    <property type="nucleotide sequence ID" value="NZ_SNSG01000013.1"/>
</dbReference>
<feature type="chain" id="PRO_5043757710" evidence="1">
    <location>
        <begin position="28"/>
        <end position="368"/>
    </location>
</feature>
<feature type="signal peptide" evidence="1">
    <location>
        <begin position="1"/>
        <end position="27"/>
    </location>
</feature>
<keyword evidence="1" id="KW-0732">Signal</keyword>
<accession>A0AAX2RN09</accession>
<organism evidence="2 3">
    <name type="scientific">Burkholderia cepacia</name>
    <name type="common">Pseudomonas cepacia</name>
    <dbReference type="NCBI Taxonomy" id="292"/>
    <lineage>
        <taxon>Bacteria</taxon>
        <taxon>Pseudomonadati</taxon>
        <taxon>Pseudomonadota</taxon>
        <taxon>Betaproteobacteria</taxon>
        <taxon>Burkholderiales</taxon>
        <taxon>Burkholderiaceae</taxon>
        <taxon>Burkholderia</taxon>
        <taxon>Burkholderia cepacia complex</taxon>
    </lineage>
</organism>
<sequence>MKNHQLARLSAIAVATGSLFYCASAYAVLPVEDVFAYSWLQQINQAIVASVSALQSSTQSLIKANGDLADANATIAIQREVAKEQVQSASAYEMAPNTCLMAGTAEAAKSATVGAQVATTSQLQSITSRALNASRSDSNMLINAETYIKNYATGEYTNADILASSLLDGAGANGGSKARDYTFSQKQQYAAQAFVANATSHTPLPSLPPSQANTDEGKKYLALQRAEAAQLSLSNYAFVHALAQQLPIENLGTQMGNAWKQMAGRVVGNSSTQLPADISAAHFINAEIERRFSNPQWYVDVSAASPAAVQREAVFQGALSLKLQAEQLEYSKRIELLLAQISASLIGSSGSHGAALSQYKRAVSIPAR</sequence>
<protein>
    <submittedName>
        <fullName evidence="2">Uncharacterized protein</fullName>
    </submittedName>
</protein>
<evidence type="ECO:0000256" key="1">
    <source>
        <dbReference type="SAM" id="SignalP"/>
    </source>
</evidence>
<dbReference type="AlphaFoldDB" id="A0AAX2RN09"/>
<comment type="caution">
    <text evidence="2">The sequence shown here is derived from an EMBL/GenBank/DDBJ whole genome shotgun (WGS) entry which is preliminary data.</text>
</comment>
<name>A0AAX2RN09_BURCE</name>
<gene>
    <name evidence="2" type="ORF">E3D37_16345</name>
</gene>
<dbReference type="EMBL" id="SNSQ01000016">
    <property type="protein sequence ID" value="TEU47574.1"/>
    <property type="molecule type" value="Genomic_DNA"/>
</dbReference>
<dbReference type="Proteomes" id="UP000298234">
    <property type="component" value="Unassembled WGS sequence"/>
</dbReference>
<proteinExistence type="predicted"/>
<evidence type="ECO:0000313" key="2">
    <source>
        <dbReference type="EMBL" id="TEU47574.1"/>
    </source>
</evidence>
<reference evidence="2 3" key="1">
    <citation type="submission" date="2019-03" db="EMBL/GenBank/DDBJ databases">
        <title>Burkholderia cepacia outbreak.</title>
        <authorList>
            <person name="Farzana R."/>
            <person name="Walsh T.R."/>
        </authorList>
    </citation>
    <scope>NUCLEOTIDE SEQUENCE [LARGE SCALE GENOMIC DNA]</scope>
    <source>
        <strain evidence="3">d13</strain>
    </source>
</reference>